<accession>A0A9D6LA91</accession>
<feature type="transmembrane region" description="Helical" evidence="1">
    <location>
        <begin position="15"/>
        <end position="36"/>
    </location>
</feature>
<dbReference type="InterPro" id="IPR036681">
    <property type="entry name" value="PgpA-like_sf"/>
</dbReference>
<protein>
    <submittedName>
        <fullName evidence="3">Phosphatidylglycerophosphatase A</fullName>
    </submittedName>
</protein>
<dbReference type="PANTHER" id="PTHR36305:SF1">
    <property type="entry name" value="PHOSPHATIDYLGLYCEROPHOSPHATASE A"/>
    <property type="match status" value="1"/>
</dbReference>
<keyword evidence="1" id="KW-1133">Transmembrane helix</keyword>
<proteinExistence type="predicted"/>
<dbReference type="PIRSF" id="PIRSF006162">
    <property type="entry name" value="PgpA"/>
    <property type="match status" value="1"/>
</dbReference>
<dbReference type="EMBL" id="JACQAY010000204">
    <property type="protein sequence ID" value="MBI3539875.1"/>
    <property type="molecule type" value="Genomic_DNA"/>
</dbReference>
<evidence type="ECO:0000256" key="1">
    <source>
        <dbReference type="SAM" id="Phobius"/>
    </source>
</evidence>
<gene>
    <name evidence="3" type="ORF">HY076_06345</name>
</gene>
<reference evidence="3" key="1">
    <citation type="submission" date="2020-07" db="EMBL/GenBank/DDBJ databases">
        <title>Huge and variable diversity of episymbiotic CPR bacteria and DPANN archaea in groundwater ecosystems.</title>
        <authorList>
            <person name="He C.Y."/>
            <person name="Keren R."/>
            <person name="Whittaker M."/>
            <person name="Farag I.F."/>
            <person name="Doudna J."/>
            <person name="Cate J.H.D."/>
            <person name="Banfield J.F."/>
        </authorList>
    </citation>
    <scope>NUCLEOTIDE SEQUENCE</scope>
    <source>
        <strain evidence="3">NC_groundwater_928_Pr1_S-0.2um_72_17</strain>
    </source>
</reference>
<dbReference type="PANTHER" id="PTHR36305">
    <property type="entry name" value="PHOSPHATIDYLGLYCEROPHOSPHATASE A"/>
    <property type="match status" value="1"/>
</dbReference>
<dbReference type="CDD" id="cd06971">
    <property type="entry name" value="PgpA"/>
    <property type="match status" value="1"/>
</dbReference>
<dbReference type="InterPro" id="IPR007686">
    <property type="entry name" value="YutG/PgpA"/>
</dbReference>
<dbReference type="Proteomes" id="UP000807850">
    <property type="component" value="Unassembled WGS sequence"/>
</dbReference>
<dbReference type="Pfam" id="PF04608">
    <property type="entry name" value="PgpA"/>
    <property type="match status" value="1"/>
</dbReference>
<name>A0A9D6LA91_UNCEI</name>
<dbReference type="GO" id="GO:0008962">
    <property type="term" value="F:phosphatidylglycerophosphatase activity"/>
    <property type="evidence" value="ECO:0007669"/>
    <property type="project" value="InterPro"/>
</dbReference>
<dbReference type="SUPFAM" id="SSF101307">
    <property type="entry name" value="YutG-like"/>
    <property type="match status" value="1"/>
</dbReference>
<evidence type="ECO:0000259" key="2">
    <source>
        <dbReference type="Pfam" id="PF04608"/>
    </source>
</evidence>
<keyword evidence="1" id="KW-0472">Membrane</keyword>
<evidence type="ECO:0000313" key="3">
    <source>
        <dbReference type="EMBL" id="MBI3539875.1"/>
    </source>
</evidence>
<dbReference type="AlphaFoldDB" id="A0A9D6LA91"/>
<comment type="caution">
    <text evidence="3">The sequence shown here is derived from an EMBL/GenBank/DDBJ whole genome shotgun (WGS) entry which is preliminary data.</text>
</comment>
<feature type="transmembrane region" description="Helical" evidence="1">
    <location>
        <begin position="43"/>
        <end position="59"/>
    </location>
</feature>
<feature type="transmembrane region" description="Helical" evidence="1">
    <location>
        <begin position="79"/>
        <end position="102"/>
    </location>
</feature>
<keyword evidence="1" id="KW-0812">Transmembrane</keyword>
<dbReference type="InterPro" id="IPR026037">
    <property type="entry name" value="PgpA"/>
</dbReference>
<evidence type="ECO:0000313" key="4">
    <source>
        <dbReference type="Proteomes" id="UP000807850"/>
    </source>
</evidence>
<dbReference type="GO" id="GO:0006629">
    <property type="term" value="P:lipid metabolic process"/>
    <property type="evidence" value="ECO:0007669"/>
    <property type="project" value="InterPro"/>
</dbReference>
<sequence length="154" mass="16207">MRTIVRWIATLGPVGYAPIAPETAGSAVVALAFLLAPPVPMPIFAAMILCGTAFAIWIADEAEKQLGHDAHPIVIDEVVGQMLALVLVPHTWIAYGIAFALFRVFDVWKPLGAHEAQALPGGVGVVTDDVIAGITACGAFHLGAWAMRAAGWTR</sequence>
<feature type="domain" description="YutG/PgpA" evidence="2">
    <location>
        <begin position="7"/>
        <end position="142"/>
    </location>
</feature>
<organism evidence="3 4">
    <name type="scientific">Eiseniibacteriota bacterium</name>
    <dbReference type="NCBI Taxonomy" id="2212470"/>
    <lineage>
        <taxon>Bacteria</taxon>
        <taxon>Candidatus Eiseniibacteriota</taxon>
    </lineage>
</organism>